<sequence length="142" mass="16344">MPRFTIAEAQSDYVSLGCTYLLAAHLVRPQNDDNSDSDDSQRDVDSEEEDWEEEDAEMGEDELEVIFQVIGTSLMAYGDGLDRDGERGPYFQYPKSKDYFDCCLNAADRDFRYHFRVGKPMFERLVSMLEANPIFHSTGRKC</sequence>
<organism evidence="2 3">
    <name type="scientific">Marasmiellus scandens</name>
    <dbReference type="NCBI Taxonomy" id="2682957"/>
    <lineage>
        <taxon>Eukaryota</taxon>
        <taxon>Fungi</taxon>
        <taxon>Dikarya</taxon>
        <taxon>Basidiomycota</taxon>
        <taxon>Agaricomycotina</taxon>
        <taxon>Agaricomycetes</taxon>
        <taxon>Agaricomycetidae</taxon>
        <taxon>Agaricales</taxon>
        <taxon>Marasmiineae</taxon>
        <taxon>Omphalotaceae</taxon>
        <taxon>Marasmiellus</taxon>
    </lineage>
</organism>
<protein>
    <recommendedName>
        <fullName evidence="4">Protein kinase domain-containing protein</fullName>
    </recommendedName>
</protein>
<evidence type="ECO:0008006" key="4">
    <source>
        <dbReference type="Google" id="ProtNLM"/>
    </source>
</evidence>
<evidence type="ECO:0000313" key="2">
    <source>
        <dbReference type="EMBL" id="KAK7460610.1"/>
    </source>
</evidence>
<proteinExistence type="predicted"/>
<name>A0ABR1JHH4_9AGAR</name>
<accession>A0ABR1JHH4</accession>
<comment type="caution">
    <text evidence="2">The sequence shown here is derived from an EMBL/GenBank/DDBJ whole genome shotgun (WGS) entry which is preliminary data.</text>
</comment>
<reference evidence="2 3" key="1">
    <citation type="submission" date="2024-01" db="EMBL/GenBank/DDBJ databases">
        <title>A draft genome for the cacao thread blight pathogen Marasmiellus scandens.</title>
        <authorList>
            <person name="Baruah I.K."/>
            <person name="Leung J."/>
            <person name="Bukari Y."/>
            <person name="Amoako-Attah I."/>
            <person name="Meinhardt L.W."/>
            <person name="Bailey B.A."/>
            <person name="Cohen S.P."/>
        </authorList>
    </citation>
    <scope>NUCLEOTIDE SEQUENCE [LARGE SCALE GENOMIC DNA]</scope>
    <source>
        <strain evidence="2 3">GH-19</strain>
    </source>
</reference>
<evidence type="ECO:0000313" key="3">
    <source>
        <dbReference type="Proteomes" id="UP001498398"/>
    </source>
</evidence>
<dbReference type="Proteomes" id="UP001498398">
    <property type="component" value="Unassembled WGS sequence"/>
</dbReference>
<dbReference type="EMBL" id="JBANRG010000015">
    <property type="protein sequence ID" value="KAK7460610.1"/>
    <property type="molecule type" value="Genomic_DNA"/>
</dbReference>
<feature type="region of interest" description="Disordered" evidence="1">
    <location>
        <begin position="29"/>
        <end position="59"/>
    </location>
</feature>
<evidence type="ECO:0000256" key="1">
    <source>
        <dbReference type="SAM" id="MobiDB-lite"/>
    </source>
</evidence>
<gene>
    <name evidence="2" type="ORF">VKT23_009330</name>
</gene>
<keyword evidence="3" id="KW-1185">Reference proteome</keyword>
<feature type="compositionally biased region" description="Acidic residues" evidence="1">
    <location>
        <begin position="45"/>
        <end position="59"/>
    </location>
</feature>